<reference evidence="1 2" key="1">
    <citation type="submission" date="2018-08" db="EMBL/GenBank/DDBJ databases">
        <title>Henriciella mobilis sp. nov., isolated from seawater.</title>
        <authorList>
            <person name="Cheng H."/>
            <person name="Wu Y.-H."/>
            <person name="Xu X.-W."/>
            <person name="Guo L.-L."/>
        </authorList>
    </citation>
    <scope>NUCLEOTIDE SEQUENCE [LARGE SCALE GENOMIC DNA]</scope>
    <source>
        <strain evidence="1 2">CCUG67844</strain>
    </source>
</reference>
<gene>
    <name evidence="1" type="ORF">D1222_09415</name>
</gene>
<evidence type="ECO:0000313" key="2">
    <source>
        <dbReference type="Proteomes" id="UP000265845"/>
    </source>
</evidence>
<keyword evidence="2" id="KW-1185">Reference proteome</keyword>
<comment type="caution">
    <text evidence="1">The sequence shown here is derived from an EMBL/GenBank/DDBJ whole genome shotgun (WGS) entry which is preliminary data.</text>
</comment>
<dbReference type="Proteomes" id="UP000265845">
    <property type="component" value="Unassembled WGS sequence"/>
</dbReference>
<proteinExistence type="predicted"/>
<dbReference type="AlphaFoldDB" id="A0A399RIS0"/>
<dbReference type="EMBL" id="QWGA01000006">
    <property type="protein sequence ID" value="RIJ29599.1"/>
    <property type="molecule type" value="Genomic_DNA"/>
</dbReference>
<name>A0A399RIS0_9PROT</name>
<organism evidence="1 2">
    <name type="scientific">Henriciella algicola</name>
    <dbReference type="NCBI Taxonomy" id="1608422"/>
    <lineage>
        <taxon>Bacteria</taxon>
        <taxon>Pseudomonadati</taxon>
        <taxon>Pseudomonadota</taxon>
        <taxon>Alphaproteobacteria</taxon>
        <taxon>Hyphomonadales</taxon>
        <taxon>Hyphomonadaceae</taxon>
        <taxon>Henriciella</taxon>
    </lineage>
</organism>
<evidence type="ECO:0000313" key="1">
    <source>
        <dbReference type="EMBL" id="RIJ29599.1"/>
    </source>
</evidence>
<sequence length="95" mass="10364">MLISVIAGTLGDFMKLSILDGDTVLLNIEDHRVDLPSSERERATSMMLLSEALVLLANACEADAIEEAASEMSDSIRASMTVRVRADEITEKTKH</sequence>
<protein>
    <submittedName>
        <fullName evidence="1">Uncharacterized protein</fullName>
    </submittedName>
</protein>
<accession>A0A399RIS0</accession>